<dbReference type="GO" id="GO:0046933">
    <property type="term" value="F:proton-transporting ATP synthase activity, rotational mechanism"/>
    <property type="evidence" value="ECO:0007669"/>
    <property type="project" value="UniProtKB-UniRule"/>
</dbReference>
<dbReference type="PANTHER" id="PTHR11910">
    <property type="entry name" value="ATP SYNTHASE DELTA CHAIN"/>
    <property type="match status" value="1"/>
</dbReference>
<dbReference type="InterPro" id="IPR026015">
    <property type="entry name" value="ATP_synth_OSCP/delta_N_sf"/>
</dbReference>
<dbReference type="KEGG" id="paca:ID47_11935"/>
<keyword evidence="8" id="KW-1003">Cell membrane</keyword>
<accession>A0A077B010</accession>
<dbReference type="GO" id="GO:0045259">
    <property type="term" value="C:proton-transporting ATP synthase complex"/>
    <property type="evidence" value="ECO:0007669"/>
    <property type="project" value="UniProtKB-KW"/>
</dbReference>
<dbReference type="STRING" id="91604.ID47_11935"/>
<dbReference type="Proteomes" id="UP000028926">
    <property type="component" value="Chromosome"/>
</dbReference>
<proteinExistence type="inferred from homology"/>
<keyword evidence="10" id="KW-1185">Reference proteome</keyword>
<evidence type="ECO:0000313" key="10">
    <source>
        <dbReference type="Proteomes" id="UP000028926"/>
    </source>
</evidence>
<dbReference type="PRINTS" id="PR00125">
    <property type="entry name" value="ATPASEDELTA"/>
</dbReference>
<dbReference type="Pfam" id="PF00213">
    <property type="entry name" value="OSCP"/>
    <property type="match status" value="1"/>
</dbReference>
<evidence type="ECO:0000313" key="9">
    <source>
        <dbReference type="EMBL" id="AIK97293.1"/>
    </source>
</evidence>
<dbReference type="eggNOG" id="COG0712">
    <property type="taxonomic scope" value="Bacteria"/>
</dbReference>
<evidence type="ECO:0000256" key="5">
    <source>
        <dbReference type="ARBA" id="ARBA00023136"/>
    </source>
</evidence>
<evidence type="ECO:0000256" key="6">
    <source>
        <dbReference type="ARBA" id="ARBA00023196"/>
    </source>
</evidence>
<protein>
    <recommendedName>
        <fullName evidence="8">ATP synthase subunit delta</fullName>
    </recommendedName>
    <alternativeName>
        <fullName evidence="8">ATP synthase F(1) sector subunit delta</fullName>
    </alternativeName>
    <alternativeName>
        <fullName evidence="8">F-type ATPase subunit delta</fullName>
        <shortName evidence="8">F-ATPase subunit delta</shortName>
    </alternativeName>
</protein>
<keyword evidence="3 8" id="KW-0375">Hydrogen ion transport</keyword>
<evidence type="ECO:0000256" key="7">
    <source>
        <dbReference type="ARBA" id="ARBA00023310"/>
    </source>
</evidence>
<dbReference type="GO" id="GO:0005886">
    <property type="term" value="C:plasma membrane"/>
    <property type="evidence" value="ECO:0007669"/>
    <property type="project" value="UniProtKB-SubCell"/>
</dbReference>
<dbReference type="EMBL" id="CP008941">
    <property type="protein sequence ID" value="AIK97293.1"/>
    <property type="molecule type" value="Genomic_DNA"/>
</dbReference>
<gene>
    <name evidence="8" type="primary">atpH</name>
    <name evidence="9" type="ORF">ID47_11935</name>
</gene>
<evidence type="ECO:0000256" key="3">
    <source>
        <dbReference type="ARBA" id="ARBA00022781"/>
    </source>
</evidence>
<comment type="function">
    <text evidence="8">This protein is part of the stalk that links CF(0) to CF(1). It either transmits conformational changes from CF(0) to CF(1) or is implicated in proton conduction.</text>
</comment>
<evidence type="ECO:0000256" key="2">
    <source>
        <dbReference type="ARBA" id="ARBA00022448"/>
    </source>
</evidence>
<evidence type="ECO:0000256" key="1">
    <source>
        <dbReference type="ARBA" id="ARBA00004370"/>
    </source>
</evidence>
<keyword evidence="6 8" id="KW-0139">CF(1)</keyword>
<comment type="subcellular location">
    <subcellularLocation>
        <location evidence="8">Cell membrane</location>
        <topology evidence="8">Peripheral membrane protein</topology>
    </subcellularLocation>
    <subcellularLocation>
        <location evidence="1">Membrane</location>
    </subcellularLocation>
</comment>
<dbReference type="HAMAP" id="MF_01416">
    <property type="entry name" value="ATP_synth_delta_bact"/>
    <property type="match status" value="1"/>
</dbReference>
<dbReference type="HOGENOM" id="CLU_085114_3_0_5"/>
<keyword evidence="4 8" id="KW-0406">Ion transport</keyword>
<name>A0A077B010_9PROT</name>
<dbReference type="OrthoDB" id="9796185at2"/>
<dbReference type="SUPFAM" id="SSF47928">
    <property type="entry name" value="N-terminal domain of the delta subunit of the F1F0-ATP synthase"/>
    <property type="match status" value="1"/>
</dbReference>
<dbReference type="InterPro" id="IPR000711">
    <property type="entry name" value="ATPase_OSCP/dsu"/>
</dbReference>
<sequence>MDSIPRSGKLTSLAGRYAKTLFDLSVESKEVSAIAIQFADFCNFIKSHDNIQSLIFSPALSRQEHAAVFKEICQRLKLSITLTNFIIILADNRRLNFIFSIQEIFQELVNHSEALTLAEVVSAVPLTKPQQEKISQILSTHLSGKLAINYTTNQTQLGGILVRIGNQIIDLTLANQLNHLANAMKGNA</sequence>
<dbReference type="Gene3D" id="1.10.520.20">
    <property type="entry name" value="N-terminal domain of the delta subunit of the F1F0-ATP synthase"/>
    <property type="match status" value="1"/>
</dbReference>
<comment type="similarity">
    <text evidence="8">Belongs to the ATPase delta chain family.</text>
</comment>
<organism evidence="9 10">
    <name type="scientific">Candidatus Odyssella acanthamoebae</name>
    <dbReference type="NCBI Taxonomy" id="91604"/>
    <lineage>
        <taxon>Bacteria</taxon>
        <taxon>Pseudomonadati</taxon>
        <taxon>Pseudomonadota</taxon>
        <taxon>Alphaproteobacteria</taxon>
        <taxon>Holosporales</taxon>
        <taxon>Candidatus Paracaedibacteraceae</taxon>
        <taxon>Candidatus Odyssella</taxon>
    </lineage>
</organism>
<evidence type="ECO:0000256" key="4">
    <source>
        <dbReference type="ARBA" id="ARBA00023065"/>
    </source>
</evidence>
<dbReference type="RefSeq" id="WP_038466694.1">
    <property type="nucleotide sequence ID" value="NZ_CP008941.1"/>
</dbReference>
<dbReference type="NCBIfam" id="TIGR01145">
    <property type="entry name" value="ATP_synt_delta"/>
    <property type="match status" value="1"/>
</dbReference>
<comment type="function">
    <text evidence="8">F(1)F(0) ATP synthase produces ATP from ADP in the presence of a proton or sodium gradient. F-type ATPases consist of two structural domains, F(1) containing the extramembraneous catalytic core and F(0) containing the membrane proton channel, linked together by a central stalk and a peripheral stalk. During catalysis, ATP synthesis in the catalytic domain of F(1) is coupled via a rotary mechanism of the central stalk subunits to proton translocation.</text>
</comment>
<dbReference type="AlphaFoldDB" id="A0A077B010"/>
<keyword evidence="5 8" id="KW-0472">Membrane</keyword>
<keyword evidence="7 8" id="KW-0066">ATP synthesis</keyword>
<keyword evidence="2 8" id="KW-0813">Transport</keyword>
<evidence type="ECO:0000256" key="8">
    <source>
        <dbReference type="HAMAP-Rule" id="MF_01416"/>
    </source>
</evidence>
<reference evidence="9 10" key="1">
    <citation type="submission" date="2014-07" db="EMBL/GenBank/DDBJ databases">
        <title>Comparative genomic insights into amoeba endosymbionts belonging to the families of Holosporaceae and Candidatus Midichloriaceae within Rickettsiales.</title>
        <authorList>
            <person name="Wang Z."/>
            <person name="Wu M."/>
        </authorList>
    </citation>
    <scope>NUCLEOTIDE SEQUENCE [LARGE SCALE GENOMIC DNA]</scope>
    <source>
        <strain evidence="9">PRA3</strain>
    </source>
</reference>